<proteinExistence type="evidence at transcript level"/>
<organism evidence="1">
    <name type="scientific">Hordeum vulgare subsp. vulgare</name>
    <name type="common">Domesticated barley</name>
    <dbReference type="NCBI Taxonomy" id="112509"/>
    <lineage>
        <taxon>Eukaryota</taxon>
        <taxon>Viridiplantae</taxon>
        <taxon>Streptophyta</taxon>
        <taxon>Embryophyta</taxon>
        <taxon>Tracheophyta</taxon>
        <taxon>Spermatophyta</taxon>
        <taxon>Magnoliopsida</taxon>
        <taxon>Liliopsida</taxon>
        <taxon>Poales</taxon>
        <taxon>Poaceae</taxon>
        <taxon>BOP clade</taxon>
        <taxon>Pooideae</taxon>
        <taxon>Triticodae</taxon>
        <taxon>Triticeae</taxon>
        <taxon>Hordeinae</taxon>
        <taxon>Hordeum</taxon>
    </lineage>
</organism>
<dbReference type="EMBL" id="AK374029">
    <property type="protein sequence ID" value="BAK05226.1"/>
    <property type="molecule type" value="mRNA"/>
</dbReference>
<protein>
    <submittedName>
        <fullName evidence="1">Predicted protein</fullName>
    </submittedName>
</protein>
<sequence length="59" mass="6851">MTSPVSMCRFHFGELMEHPTAVIQRYRFEREEAWRVDPASDGHRLCPRRFALSGSISVV</sequence>
<name>F2ED04_HORVV</name>
<evidence type="ECO:0000313" key="1">
    <source>
        <dbReference type="EMBL" id="BAK05226.1"/>
    </source>
</evidence>
<dbReference type="AlphaFoldDB" id="F2ED04"/>
<reference evidence="1" key="1">
    <citation type="journal article" date="2011" name="Plant Physiol.">
        <title>Comprehensive sequence analysis of 24,783 barley full-length cDNAs derived from 12 clone libraries.</title>
        <authorList>
            <person name="Matsumoto T."/>
            <person name="Tanaka T."/>
            <person name="Sakai H."/>
            <person name="Amano N."/>
            <person name="Kanamori H."/>
            <person name="Kurita K."/>
            <person name="Kikuta A."/>
            <person name="Kamiya K."/>
            <person name="Yamamoto M."/>
            <person name="Ikawa H."/>
            <person name="Fujii N."/>
            <person name="Hori K."/>
            <person name="Itoh T."/>
            <person name="Sato K."/>
        </authorList>
    </citation>
    <scope>NUCLEOTIDE SEQUENCE</scope>
    <source>
        <tissue evidence="1">Seed</tissue>
    </source>
</reference>
<accession>F2ED04</accession>